<name>A0A6A4T5J4_SCOMX</name>
<gene>
    <name evidence="1" type="ORF">F2P81_006303</name>
</gene>
<organism evidence="1 2">
    <name type="scientific">Scophthalmus maximus</name>
    <name type="common">Turbot</name>
    <name type="synonym">Psetta maxima</name>
    <dbReference type="NCBI Taxonomy" id="52904"/>
    <lineage>
        <taxon>Eukaryota</taxon>
        <taxon>Metazoa</taxon>
        <taxon>Chordata</taxon>
        <taxon>Craniata</taxon>
        <taxon>Vertebrata</taxon>
        <taxon>Euteleostomi</taxon>
        <taxon>Actinopterygii</taxon>
        <taxon>Neopterygii</taxon>
        <taxon>Teleostei</taxon>
        <taxon>Neoteleostei</taxon>
        <taxon>Acanthomorphata</taxon>
        <taxon>Carangaria</taxon>
        <taxon>Pleuronectiformes</taxon>
        <taxon>Pleuronectoidei</taxon>
        <taxon>Scophthalmidae</taxon>
        <taxon>Scophthalmus</taxon>
    </lineage>
</organism>
<dbReference type="EMBL" id="VEVO01000006">
    <property type="protein sequence ID" value="KAF0040405.1"/>
    <property type="molecule type" value="Genomic_DNA"/>
</dbReference>
<evidence type="ECO:0000313" key="2">
    <source>
        <dbReference type="Proteomes" id="UP000438429"/>
    </source>
</evidence>
<evidence type="ECO:0000313" key="1">
    <source>
        <dbReference type="EMBL" id="KAF0040405.1"/>
    </source>
</evidence>
<reference evidence="1 2" key="1">
    <citation type="submission" date="2019-06" db="EMBL/GenBank/DDBJ databases">
        <title>Draft genomes of female and male turbot (Scophthalmus maximus).</title>
        <authorList>
            <person name="Xu H."/>
            <person name="Xu X.-W."/>
            <person name="Shao C."/>
            <person name="Chen S."/>
        </authorList>
    </citation>
    <scope>NUCLEOTIDE SEQUENCE [LARGE SCALE GENOMIC DNA]</scope>
    <source>
        <strain evidence="1">Ysfricsl-2016a</strain>
        <tissue evidence="1">Blood</tissue>
    </source>
</reference>
<proteinExistence type="predicted"/>
<accession>A0A6A4T5J4</accession>
<dbReference type="AlphaFoldDB" id="A0A6A4T5J4"/>
<comment type="caution">
    <text evidence="1">The sequence shown here is derived from an EMBL/GenBank/DDBJ whole genome shotgun (WGS) entry which is preliminary data.</text>
</comment>
<dbReference type="Proteomes" id="UP000438429">
    <property type="component" value="Unassembled WGS sequence"/>
</dbReference>
<protein>
    <submittedName>
        <fullName evidence="1">Uncharacterized protein</fullName>
    </submittedName>
</protein>
<sequence length="153" mass="17384">MSSCCPITATLERQQVLRRVLLNRPVCRSLTNTHCDTLLADTRMTHSQHASWEMNAQCVSMRIRLLFGASNTLTHSPAMRHAARGSYVCHIKRCLCASFLVRSARVSLSSELLSADDSLCEAVGCHGTEFFLKMYRVSVRFIRVTNHFKFQQF</sequence>